<reference evidence="1 2" key="1">
    <citation type="submission" date="2015-09" db="EMBL/GenBank/DDBJ databases">
        <authorList>
            <consortium name="Pathogen Informatics"/>
        </authorList>
    </citation>
    <scope>NUCLEOTIDE SEQUENCE [LARGE SCALE GENOMIC DNA]</scope>
    <source>
        <strain evidence="1 2">2789STDY5834939</strain>
    </source>
</reference>
<organism evidence="1 2">
    <name type="scientific">Anaerotruncus colihominis</name>
    <dbReference type="NCBI Taxonomy" id="169435"/>
    <lineage>
        <taxon>Bacteria</taxon>
        <taxon>Bacillati</taxon>
        <taxon>Bacillota</taxon>
        <taxon>Clostridia</taxon>
        <taxon>Eubacteriales</taxon>
        <taxon>Oscillospiraceae</taxon>
        <taxon>Anaerotruncus</taxon>
    </lineage>
</organism>
<sequence length="171" mass="20005">MKLYDTKQVARFLDITERRVRQLREEGIISELRPGLYDLIDANHRYINYLRNRNPDSAERIDYNAERAKLVKAKRENEEYDLRLKRRELHTSEEIERVIETLLINFRSRLSSIPSKLAPVLSKKRDTAEIASLIKYQIDEALTELSEFEGMEEAADDEHQAGNAGTVQKDI</sequence>
<evidence type="ECO:0008006" key="3">
    <source>
        <dbReference type="Google" id="ProtNLM"/>
    </source>
</evidence>
<dbReference type="EMBL" id="CZBE01000034">
    <property type="protein sequence ID" value="CUQ18904.1"/>
    <property type="molecule type" value="Genomic_DNA"/>
</dbReference>
<dbReference type="GeneID" id="72463500"/>
<name>A0A174U8I3_9FIRM</name>
<dbReference type="AlphaFoldDB" id="A0A174U8I3"/>
<evidence type="ECO:0000313" key="1">
    <source>
        <dbReference type="EMBL" id="CUQ18904.1"/>
    </source>
</evidence>
<dbReference type="RefSeq" id="WP_024731220.1">
    <property type="nucleotide sequence ID" value="NZ_CABIWA010000024.1"/>
</dbReference>
<accession>A0A174U8I3</accession>
<dbReference type="Proteomes" id="UP000095765">
    <property type="component" value="Unassembled WGS sequence"/>
</dbReference>
<dbReference type="OrthoDB" id="1908546at2"/>
<proteinExistence type="predicted"/>
<evidence type="ECO:0000313" key="2">
    <source>
        <dbReference type="Proteomes" id="UP000095765"/>
    </source>
</evidence>
<protein>
    <recommendedName>
        <fullName evidence="3">Phage DNA packaging protein, Nu1 subunit of terminase</fullName>
    </recommendedName>
</protein>
<gene>
    <name evidence="1" type="ORF">ERS852551_03469</name>
</gene>